<evidence type="ECO:0000313" key="3">
    <source>
        <dbReference type="Proteomes" id="UP000823904"/>
    </source>
</evidence>
<dbReference type="Proteomes" id="UP000823904">
    <property type="component" value="Unassembled WGS sequence"/>
</dbReference>
<proteinExistence type="predicted"/>
<dbReference type="GO" id="GO:0016787">
    <property type="term" value="F:hydrolase activity"/>
    <property type="evidence" value="ECO:0007669"/>
    <property type="project" value="UniProtKB-KW"/>
</dbReference>
<dbReference type="InterPro" id="IPR029058">
    <property type="entry name" value="AB_hydrolase_fold"/>
</dbReference>
<gene>
    <name evidence="2" type="ORF">H9754_13525</name>
</gene>
<accession>A0A9D2TAD8</accession>
<dbReference type="Pfam" id="PF00561">
    <property type="entry name" value="Abhydrolase_1"/>
    <property type="match status" value="1"/>
</dbReference>
<dbReference type="Gene3D" id="3.40.50.1820">
    <property type="entry name" value="alpha/beta hydrolase"/>
    <property type="match status" value="1"/>
</dbReference>
<feature type="domain" description="AB hydrolase-1" evidence="1">
    <location>
        <begin position="56"/>
        <end position="110"/>
    </location>
</feature>
<organism evidence="2 3">
    <name type="scientific">Candidatus Anaerostipes avistercoris</name>
    <dbReference type="NCBI Taxonomy" id="2838462"/>
    <lineage>
        <taxon>Bacteria</taxon>
        <taxon>Bacillati</taxon>
        <taxon>Bacillota</taxon>
        <taxon>Clostridia</taxon>
        <taxon>Lachnospirales</taxon>
        <taxon>Lachnospiraceae</taxon>
        <taxon>Anaerostipes</taxon>
    </lineage>
</organism>
<keyword evidence="2" id="KW-0378">Hydrolase</keyword>
<dbReference type="InterPro" id="IPR050266">
    <property type="entry name" value="AB_hydrolase_sf"/>
</dbReference>
<sequence>MGIEIEVKVKMVELHGNTPYKTVLIHGGPGAIDSLNSCAEELNRLTGKGIVEALQSKYSIAELIEELHMQITEHCQDRLTLIGHSWGAWLAVLFAGKYPKICKNIVLVGCPPLADQYVKEISLRRLRSLSGEERKIFQRVIDNVAAGEDMKKVPGILEKSDNYCLESSEKLMADKADHEMYNRIWNEAIELRTSGELLTVFKNIQSKLFLVQGVCDPHPIEGVMKPLKENGIPCKTYIFEKCGHNPFMEKYAKEEFYDILQAII</sequence>
<dbReference type="InterPro" id="IPR000073">
    <property type="entry name" value="AB_hydrolase_1"/>
</dbReference>
<dbReference type="SUPFAM" id="SSF53474">
    <property type="entry name" value="alpha/beta-Hydrolases"/>
    <property type="match status" value="1"/>
</dbReference>
<dbReference type="GO" id="GO:0016020">
    <property type="term" value="C:membrane"/>
    <property type="evidence" value="ECO:0007669"/>
    <property type="project" value="TreeGrafter"/>
</dbReference>
<dbReference type="PANTHER" id="PTHR43798">
    <property type="entry name" value="MONOACYLGLYCEROL LIPASE"/>
    <property type="match status" value="1"/>
</dbReference>
<evidence type="ECO:0000313" key="2">
    <source>
        <dbReference type="EMBL" id="HJC51569.1"/>
    </source>
</evidence>
<protein>
    <submittedName>
        <fullName evidence="2">Alpha/beta hydrolase</fullName>
    </submittedName>
</protein>
<reference evidence="2" key="1">
    <citation type="journal article" date="2021" name="PeerJ">
        <title>Extensive microbial diversity within the chicken gut microbiome revealed by metagenomics and culture.</title>
        <authorList>
            <person name="Gilroy R."/>
            <person name="Ravi A."/>
            <person name="Getino M."/>
            <person name="Pursley I."/>
            <person name="Horton D.L."/>
            <person name="Alikhan N.F."/>
            <person name="Baker D."/>
            <person name="Gharbi K."/>
            <person name="Hall N."/>
            <person name="Watson M."/>
            <person name="Adriaenssens E.M."/>
            <person name="Foster-Nyarko E."/>
            <person name="Jarju S."/>
            <person name="Secka A."/>
            <person name="Antonio M."/>
            <person name="Oren A."/>
            <person name="Chaudhuri R.R."/>
            <person name="La Ragione R."/>
            <person name="Hildebrand F."/>
            <person name="Pallen M.J."/>
        </authorList>
    </citation>
    <scope>NUCLEOTIDE SEQUENCE</scope>
    <source>
        <strain evidence="2">ChiSjej3B21-8574</strain>
    </source>
</reference>
<dbReference type="EMBL" id="DWWD01000048">
    <property type="protein sequence ID" value="HJC51569.1"/>
    <property type="molecule type" value="Genomic_DNA"/>
</dbReference>
<dbReference type="PANTHER" id="PTHR43798:SF33">
    <property type="entry name" value="HYDROLASE, PUTATIVE (AFU_ORTHOLOGUE AFUA_2G14860)-RELATED"/>
    <property type="match status" value="1"/>
</dbReference>
<dbReference type="AlphaFoldDB" id="A0A9D2TAD8"/>
<comment type="caution">
    <text evidence="2">The sequence shown here is derived from an EMBL/GenBank/DDBJ whole genome shotgun (WGS) entry which is preliminary data.</text>
</comment>
<reference evidence="2" key="2">
    <citation type="submission" date="2021-04" db="EMBL/GenBank/DDBJ databases">
        <authorList>
            <person name="Gilroy R."/>
        </authorList>
    </citation>
    <scope>NUCLEOTIDE SEQUENCE</scope>
    <source>
        <strain evidence="2">ChiSjej3B21-8574</strain>
    </source>
</reference>
<evidence type="ECO:0000259" key="1">
    <source>
        <dbReference type="Pfam" id="PF00561"/>
    </source>
</evidence>
<name>A0A9D2TAD8_9FIRM</name>